<name>A0A165YX67_9AGAM</name>
<dbReference type="AlphaFoldDB" id="A0A165YX67"/>
<keyword evidence="2" id="KW-1185">Reference proteome</keyword>
<protein>
    <submittedName>
        <fullName evidence="1">Uncharacterized protein</fullName>
    </submittedName>
</protein>
<evidence type="ECO:0000313" key="1">
    <source>
        <dbReference type="EMBL" id="KZP10011.1"/>
    </source>
</evidence>
<dbReference type="EMBL" id="KV417688">
    <property type="protein sequence ID" value="KZP10011.1"/>
    <property type="molecule type" value="Genomic_DNA"/>
</dbReference>
<evidence type="ECO:0000313" key="2">
    <source>
        <dbReference type="Proteomes" id="UP000076532"/>
    </source>
</evidence>
<proteinExistence type="predicted"/>
<sequence>MSLEDEIMTLNSGRGRGIAEVAMGRRFGHGNKDASLGSQKAISRYRRGHTSSFLIIFTCGFLVHSAGVFTPPLHRHGPGPGRVIRMIPIPTTLQAAPSVLSSAKPSVNASKHVHSARPPEEWIASLREATGHVILACQRQCDIIQARCEDRESTHTEDGRAEIGCVRRDDREWEALYPNPSPTSPLPPSSLP</sequence>
<organism evidence="1 2">
    <name type="scientific">Athelia psychrophila</name>
    <dbReference type="NCBI Taxonomy" id="1759441"/>
    <lineage>
        <taxon>Eukaryota</taxon>
        <taxon>Fungi</taxon>
        <taxon>Dikarya</taxon>
        <taxon>Basidiomycota</taxon>
        <taxon>Agaricomycotina</taxon>
        <taxon>Agaricomycetes</taxon>
        <taxon>Agaricomycetidae</taxon>
        <taxon>Atheliales</taxon>
        <taxon>Atheliaceae</taxon>
        <taxon>Athelia</taxon>
    </lineage>
</organism>
<reference evidence="1 2" key="1">
    <citation type="journal article" date="2016" name="Mol. Biol. Evol.">
        <title>Comparative Genomics of Early-Diverging Mushroom-Forming Fungi Provides Insights into the Origins of Lignocellulose Decay Capabilities.</title>
        <authorList>
            <person name="Nagy L.G."/>
            <person name="Riley R."/>
            <person name="Tritt A."/>
            <person name="Adam C."/>
            <person name="Daum C."/>
            <person name="Floudas D."/>
            <person name="Sun H."/>
            <person name="Yadav J.S."/>
            <person name="Pangilinan J."/>
            <person name="Larsson K.H."/>
            <person name="Matsuura K."/>
            <person name="Barry K."/>
            <person name="Labutti K."/>
            <person name="Kuo R."/>
            <person name="Ohm R.A."/>
            <person name="Bhattacharya S.S."/>
            <person name="Shirouzu T."/>
            <person name="Yoshinaga Y."/>
            <person name="Martin F.M."/>
            <person name="Grigoriev I.V."/>
            <person name="Hibbett D.S."/>
        </authorList>
    </citation>
    <scope>NUCLEOTIDE SEQUENCE [LARGE SCALE GENOMIC DNA]</scope>
    <source>
        <strain evidence="1 2">CBS 109695</strain>
    </source>
</reference>
<accession>A0A165YX67</accession>
<gene>
    <name evidence="1" type="ORF">FIBSPDRAFT_938228</name>
</gene>
<dbReference type="Proteomes" id="UP000076532">
    <property type="component" value="Unassembled WGS sequence"/>
</dbReference>